<organism evidence="1 2">
    <name type="scientific">Rhizoctonia solani</name>
    <dbReference type="NCBI Taxonomy" id="456999"/>
    <lineage>
        <taxon>Eukaryota</taxon>
        <taxon>Fungi</taxon>
        <taxon>Dikarya</taxon>
        <taxon>Basidiomycota</taxon>
        <taxon>Agaricomycotina</taxon>
        <taxon>Agaricomycetes</taxon>
        <taxon>Cantharellales</taxon>
        <taxon>Ceratobasidiaceae</taxon>
        <taxon>Rhizoctonia</taxon>
    </lineage>
</organism>
<sequence length="95" mass="10062">MGRSQPNVVQARSKHLARILAVNPGALMVEEPTPEAIQQPNVEPAPDNSVVPGTPVVLLAMHAPEPAPPPLPMNPPLIRSLFGPLQLEQGNEEGV</sequence>
<evidence type="ECO:0000313" key="2">
    <source>
        <dbReference type="Proteomes" id="UP000650533"/>
    </source>
</evidence>
<evidence type="ECO:0000313" key="1">
    <source>
        <dbReference type="EMBL" id="QRW20433.1"/>
    </source>
</evidence>
<dbReference type="Proteomes" id="UP000650533">
    <property type="component" value="Chromosome 5"/>
</dbReference>
<name>A0A8H8NX12_9AGAM</name>
<dbReference type="GeneID" id="67031687"/>
<protein>
    <submittedName>
        <fullName evidence="1">Uncharacterized protein</fullName>
    </submittedName>
</protein>
<proteinExistence type="predicted"/>
<reference evidence="1" key="1">
    <citation type="submission" date="2020-05" db="EMBL/GenBank/DDBJ databases">
        <title>Evolutionary and genomic comparisons of hybrid uninucleate and nonhybrid Rhizoctonia fungi.</title>
        <authorList>
            <person name="Li C."/>
            <person name="Chen X."/>
        </authorList>
    </citation>
    <scope>NUCLEOTIDE SEQUENCE</scope>
    <source>
        <strain evidence="1">AG-1 IA</strain>
    </source>
</reference>
<accession>A0A8H8NX12</accession>
<dbReference type="EMBL" id="CP059662">
    <property type="protein sequence ID" value="QRW20433.1"/>
    <property type="molecule type" value="Genomic_DNA"/>
</dbReference>
<dbReference type="KEGG" id="rsx:RhiXN_09408"/>
<gene>
    <name evidence="1" type="ORF">RhiXN_09408</name>
</gene>
<dbReference type="RefSeq" id="XP_043180670.1">
    <property type="nucleotide sequence ID" value="XM_043329224.1"/>
</dbReference>
<dbReference type="AlphaFoldDB" id="A0A8H8NX12"/>